<comment type="function">
    <text evidence="7">Activator of cell division through the inhibition of FtsZ GTPase activity, therefore promoting FtsZ assembly into bundles of protofilaments necessary for the formation of the division Z ring. It is recruited early at mid-cell but it is not essential for cell division.</text>
</comment>
<dbReference type="GO" id="GO:0000917">
    <property type="term" value="P:division septum assembly"/>
    <property type="evidence" value="ECO:0007669"/>
    <property type="project" value="UniProtKB-KW"/>
</dbReference>
<dbReference type="PANTHER" id="PTHR34981:SF1">
    <property type="entry name" value="CELL DIVISION PROTEIN ZAPA"/>
    <property type="match status" value="1"/>
</dbReference>
<keyword evidence="4 10" id="KW-0132">Cell division</keyword>
<keyword evidence="5" id="KW-0717">Septation</keyword>
<dbReference type="InterPro" id="IPR007838">
    <property type="entry name" value="Cell_div_ZapA-like"/>
</dbReference>
<organism evidence="10">
    <name type="scientific">candidate division WOR-3 bacterium</name>
    <dbReference type="NCBI Taxonomy" id="2052148"/>
    <lineage>
        <taxon>Bacteria</taxon>
        <taxon>Bacteria division WOR-3</taxon>
    </lineage>
</organism>
<dbReference type="GO" id="GO:0000921">
    <property type="term" value="P:septin ring assembly"/>
    <property type="evidence" value="ECO:0007669"/>
    <property type="project" value="TreeGrafter"/>
</dbReference>
<dbReference type="GO" id="GO:0032153">
    <property type="term" value="C:cell division site"/>
    <property type="evidence" value="ECO:0007669"/>
    <property type="project" value="TreeGrafter"/>
</dbReference>
<comment type="subunit">
    <text evidence="8">Homodimer. Interacts with FtsZ.</text>
</comment>
<evidence type="ECO:0000313" key="10">
    <source>
        <dbReference type="EMBL" id="HFK23582.1"/>
    </source>
</evidence>
<protein>
    <recommendedName>
        <fullName evidence="2">Cell division protein ZapA</fullName>
    </recommendedName>
    <alternativeName>
        <fullName evidence="9">Z ring-associated protein ZapA</fullName>
    </alternativeName>
</protein>
<proteinExistence type="predicted"/>
<keyword evidence="3" id="KW-0963">Cytoplasm</keyword>
<dbReference type="GO" id="GO:0005829">
    <property type="term" value="C:cytosol"/>
    <property type="evidence" value="ECO:0007669"/>
    <property type="project" value="TreeGrafter"/>
</dbReference>
<dbReference type="Pfam" id="PF05164">
    <property type="entry name" value="ZapA"/>
    <property type="match status" value="1"/>
</dbReference>
<dbReference type="GO" id="GO:0030428">
    <property type="term" value="C:cell septum"/>
    <property type="evidence" value="ECO:0007669"/>
    <property type="project" value="TreeGrafter"/>
</dbReference>
<comment type="subcellular location">
    <subcellularLocation>
        <location evidence="1">Cytoplasm</location>
    </subcellularLocation>
</comment>
<evidence type="ECO:0000256" key="4">
    <source>
        <dbReference type="ARBA" id="ARBA00022618"/>
    </source>
</evidence>
<evidence type="ECO:0000256" key="7">
    <source>
        <dbReference type="ARBA" id="ARBA00024910"/>
    </source>
</evidence>
<dbReference type="InterPro" id="IPR053712">
    <property type="entry name" value="Bac_CellDiv_Activator"/>
</dbReference>
<evidence type="ECO:0000256" key="2">
    <source>
        <dbReference type="ARBA" id="ARBA00015195"/>
    </source>
</evidence>
<evidence type="ECO:0000256" key="5">
    <source>
        <dbReference type="ARBA" id="ARBA00023210"/>
    </source>
</evidence>
<evidence type="ECO:0000256" key="1">
    <source>
        <dbReference type="ARBA" id="ARBA00004496"/>
    </source>
</evidence>
<dbReference type="PANTHER" id="PTHR34981">
    <property type="entry name" value="CELL DIVISION PROTEIN ZAPA"/>
    <property type="match status" value="1"/>
</dbReference>
<reference evidence="10" key="1">
    <citation type="journal article" date="2020" name="mSystems">
        <title>Genome- and Community-Level Interaction Insights into Carbon Utilization and Element Cycling Functions of Hydrothermarchaeota in Hydrothermal Sediment.</title>
        <authorList>
            <person name="Zhou Z."/>
            <person name="Liu Y."/>
            <person name="Xu W."/>
            <person name="Pan J."/>
            <person name="Luo Z.H."/>
            <person name="Li M."/>
        </authorList>
    </citation>
    <scope>NUCLEOTIDE SEQUENCE [LARGE SCALE GENOMIC DNA]</scope>
    <source>
        <strain evidence="10">SpSt-464</strain>
    </source>
</reference>
<evidence type="ECO:0000256" key="8">
    <source>
        <dbReference type="ARBA" id="ARBA00026068"/>
    </source>
</evidence>
<evidence type="ECO:0000256" key="3">
    <source>
        <dbReference type="ARBA" id="ARBA00022490"/>
    </source>
</evidence>
<dbReference type="SUPFAM" id="SSF102829">
    <property type="entry name" value="Cell division protein ZapA-like"/>
    <property type="match status" value="1"/>
</dbReference>
<sequence>MSKNQTRELTLHIFGKDFFIMTDADEEYTKKVAQFLTDEMNDIAKNFSGEKYEKIVVIASMNIIDKYFTLQKQYKEMEEKLNDLLEKIK</sequence>
<name>A0A7C3NDG4_UNCW3</name>
<keyword evidence="6" id="KW-0131">Cell cycle</keyword>
<dbReference type="Gene3D" id="6.10.250.790">
    <property type="match status" value="1"/>
</dbReference>
<dbReference type="GO" id="GO:0043093">
    <property type="term" value="P:FtsZ-dependent cytokinesis"/>
    <property type="evidence" value="ECO:0007669"/>
    <property type="project" value="TreeGrafter"/>
</dbReference>
<dbReference type="AlphaFoldDB" id="A0A7C3NDG4"/>
<dbReference type="InterPro" id="IPR036192">
    <property type="entry name" value="Cell_div_ZapA-like_sf"/>
</dbReference>
<comment type="caution">
    <text evidence="10">The sequence shown here is derived from an EMBL/GenBank/DDBJ whole genome shotgun (WGS) entry which is preliminary data.</text>
</comment>
<evidence type="ECO:0000256" key="9">
    <source>
        <dbReference type="ARBA" id="ARBA00033158"/>
    </source>
</evidence>
<accession>A0A7C3NDG4</accession>
<evidence type="ECO:0000256" key="6">
    <source>
        <dbReference type="ARBA" id="ARBA00023306"/>
    </source>
</evidence>
<gene>
    <name evidence="10" type="ORF">ENS15_02880</name>
</gene>
<dbReference type="EMBL" id="DSTT01000003">
    <property type="protein sequence ID" value="HFK23582.1"/>
    <property type="molecule type" value="Genomic_DNA"/>
</dbReference>